<evidence type="ECO:0000313" key="10">
    <source>
        <dbReference type="EMBL" id="EIN02208.1"/>
    </source>
</evidence>
<keyword evidence="4 8" id="KW-0812">Transmembrane</keyword>
<keyword evidence="5" id="KW-0769">Symport</keyword>
<feature type="transmembrane region" description="Helical" evidence="8">
    <location>
        <begin position="304"/>
        <end position="330"/>
    </location>
</feature>
<feature type="domain" description="Major facilitator superfamily (MFS) profile" evidence="9">
    <location>
        <begin position="1"/>
        <end position="396"/>
    </location>
</feature>
<reference evidence="10 11" key="1">
    <citation type="journal article" date="2012" name="J. Bacteriol.">
        <title>Draft Genome Sequence of the Soil Bacterium Burkholderia terrae Strain BS001, Which Interacts with Fungal Surface Structures.</title>
        <authorList>
            <person name="Nazir R."/>
            <person name="Hansen M.A."/>
            <person name="Sorensen S."/>
            <person name="van Elsas J.D."/>
        </authorList>
    </citation>
    <scope>NUCLEOTIDE SEQUENCE [LARGE SCALE GENOMIC DNA]</scope>
    <source>
        <strain evidence="10 11">BS001</strain>
    </source>
</reference>
<gene>
    <name evidence="10" type="ORF">WQE_05217</name>
</gene>
<feature type="transmembrane region" description="Helical" evidence="8">
    <location>
        <begin position="212"/>
        <end position="235"/>
    </location>
</feature>
<comment type="caution">
    <text evidence="10">The sequence shown here is derived from an EMBL/GenBank/DDBJ whole genome shotgun (WGS) entry which is preliminary data.</text>
</comment>
<evidence type="ECO:0000256" key="8">
    <source>
        <dbReference type="SAM" id="Phobius"/>
    </source>
</evidence>
<name>A0ABP2PX60_9BURK</name>
<dbReference type="PANTHER" id="PTHR43528:SF6">
    <property type="entry name" value="CITRATE-PROTON SYMPORTER"/>
    <property type="match status" value="1"/>
</dbReference>
<feature type="transmembrane region" description="Helical" evidence="8">
    <location>
        <begin position="161"/>
        <end position="180"/>
    </location>
</feature>
<keyword evidence="6 8" id="KW-1133">Transmembrane helix</keyword>
<dbReference type="EMBL" id="AKAU01000040">
    <property type="protein sequence ID" value="EIN02208.1"/>
    <property type="molecule type" value="Genomic_DNA"/>
</dbReference>
<evidence type="ECO:0000256" key="3">
    <source>
        <dbReference type="ARBA" id="ARBA00022475"/>
    </source>
</evidence>
<evidence type="ECO:0000256" key="1">
    <source>
        <dbReference type="ARBA" id="ARBA00004651"/>
    </source>
</evidence>
<keyword evidence="7 8" id="KW-0472">Membrane</keyword>
<feature type="transmembrane region" description="Helical" evidence="8">
    <location>
        <begin position="247"/>
        <end position="266"/>
    </location>
</feature>
<feature type="transmembrane region" description="Helical" evidence="8">
    <location>
        <begin position="278"/>
        <end position="298"/>
    </location>
</feature>
<evidence type="ECO:0000256" key="5">
    <source>
        <dbReference type="ARBA" id="ARBA00022847"/>
    </source>
</evidence>
<dbReference type="InterPro" id="IPR005829">
    <property type="entry name" value="Sugar_transporter_CS"/>
</dbReference>
<evidence type="ECO:0000256" key="7">
    <source>
        <dbReference type="ARBA" id="ARBA00023136"/>
    </source>
</evidence>
<sequence length="410" mass="43648">MYDFMIYGYYASPIAKTFFPAGSPFASLMLSLLVFGSGFLVRPLGGVVLGAYIDTHGRKKGLVLTLAMMAVGTVLVAAVPSYASIGPLAPVLVLAGRLLQGFSAGVELGGVSVYLSEIAPDGKRGFYCAWQSASTQIAVMIAAVIGLSINHLLTPTEVVQWGWRVPFFVGCLIVPFLLHIRRSLEETDTFLSKSSHPSFSQILKSIWNHRSLMAGSIGMSVMTTVCFYTITAYTPTFGRDVLGLSEGASLLVTLCIGLTNFIWQPISGAISDRIGRRPLLIGATTVTVAVAYPAMYMLVHSPSFSMLLAVELLFSFLYGMYNGTLIVSLLEIIPSDVRTSGFSFAYGLGLVLGGFTPALSTYFIHATGNKAMPAVWMSVAAACALVSTLLMLKNSKTGCSSIPSQSADAT</sequence>
<feature type="transmembrane region" description="Helical" evidence="8">
    <location>
        <begin position="25"/>
        <end position="49"/>
    </location>
</feature>
<accession>A0ABP2PX60</accession>
<dbReference type="PROSITE" id="PS50850">
    <property type="entry name" value="MFS"/>
    <property type="match status" value="1"/>
</dbReference>
<dbReference type="SUPFAM" id="SSF103473">
    <property type="entry name" value="MFS general substrate transporter"/>
    <property type="match status" value="1"/>
</dbReference>
<dbReference type="InterPro" id="IPR036259">
    <property type="entry name" value="MFS_trans_sf"/>
</dbReference>
<dbReference type="PROSITE" id="PS00217">
    <property type="entry name" value="SUGAR_TRANSPORT_2"/>
    <property type="match status" value="1"/>
</dbReference>
<feature type="transmembrane region" description="Helical" evidence="8">
    <location>
        <begin position="342"/>
        <end position="365"/>
    </location>
</feature>
<feature type="transmembrane region" description="Helical" evidence="8">
    <location>
        <begin position="91"/>
        <end position="115"/>
    </location>
</feature>
<dbReference type="Gene3D" id="1.20.1250.20">
    <property type="entry name" value="MFS general substrate transporter like domains"/>
    <property type="match status" value="2"/>
</dbReference>
<dbReference type="Proteomes" id="UP000004980">
    <property type="component" value="Unassembled WGS sequence"/>
</dbReference>
<dbReference type="PANTHER" id="PTHR43528">
    <property type="entry name" value="ALPHA-KETOGLUTARATE PERMEASE"/>
    <property type="match status" value="1"/>
</dbReference>
<feature type="transmembrane region" description="Helical" evidence="8">
    <location>
        <begin position="371"/>
        <end position="392"/>
    </location>
</feature>
<organism evidence="10 11">
    <name type="scientific">Paraburkholderia hospita</name>
    <dbReference type="NCBI Taxonomy" id="169430"/>
    <lineage>
        <taxon>Bacteria</taxon>
        <taxon>Pseudomonadati</taxon>
        <taxon>Pseudomonadota</taxon>
        <taxon>Betaproteobacteria</taxon>
        <taxon>Burkholderiales</taxon>
        <taxon>Burkholderiaceae</taxon>
        <taxon>Paraburkholderia</taxon>
    </lineage>
</organism>
<dbReference type="InterPro" id="IPR020846">
    <property type="entry name" value="MFS_dom"/>
</dbReference>
<keyword evidence="2" id="KW-0813">Transport</keyword>
<keyword evidence="11" id="KW-1185">Reference proteome</keyword>
<comment type="subcellular location">
    <subcellularLocation>
        <location evidence="1">Cell membrane</location>
        <topology evidence="1">Multi-pass membrane protein</topology>
    </subcellularLocation>
</comment>
<evidence type="ECO:0000259" key="9">
    <source>
        <dbReference type="PROSITE" id="PS50850"/>
    </source>
</evidence>
<protein>
    <submittedName>
        <fullName evidence="10">Citrate-proton symporter</fullName>
    </submittedName>
</protein>
<evidence type="ECO:0000256" key="2">
    <source>
        <dbReference type="ARBA" id="ARBA00022448"/>
    </source>
</evidence>
<keyword evidence="3" id="KW-1003">Cell membrane</keyword>
<dbReference type="PROSITE" id="PS00216">
    <property type="entry name" value="SUGAR_TRANSPORT_1"/>
    <property type="match status" value="1"/>
</dbReference>
<evidence type="ECO:0000313" key="11">
    <source>
        <dbReference type="Proteomes" id="UP000004980"/>
    </source>
</evidence>
<dbReference type="InterPro" id="IPR051084">
    <property type="entry name" value="H+-coupled_symporters"/>
</dbReference>
<feature type="transmembrane region" description="Helical" evidence="8">
    <location>
        <begin position="61"/>
        <end position="85"/>
    </location>
</feature>
<dbReference type="NCBIfam" id="NF011656">
    <property type="entry name" value="PRK15075.1"/>
    <property type="match status" value="1"/>
</dbReference>
<evidence type="ECO:0000256" key="6">
    <source>
        <dbReference type="ARBA" id="ARBA00022989"/>
    </source>
</evidence>
<dbReference type="InterPro" id="IPR005828">
    <property type="entry name" value="MFS_sugar_transport-like"/>
</dbReference>
<evidence type="ECO:0000256" key="4">
    <source>
        <dbReference type="ARBA" id="ARBA00022692"/>
    </source>
</evidence>
<proteinExistence type="predicted"/>
<dbReference type="Pfam" id="PF00083">
    <property type="entry name" value="Sugar_tr"/>
    <property type="match status" value="1"/>
</dbReference>
<feature type="transmembrane region" description="Helical" evidence="8">
    <location>
        <begin position="127"/>
        <end position="149"/>
    </location>
</feature>